<name>A0A380BHS5_9GAMM</name>
<evidence type="ECO:0000313" key="2">
    <source>
        <dbReference type="EMBL" id="SUJ00860.1"/>
    </source>
</evidence>
<accession>A0A380BHS5</accession>
<dbReference type="AlphaFoldDB" id="A0A380BHS5"/>
<sequence>MMWDWFNKLINKTPRPQRRRVEVDIPFEQLEYRREPFDDNKPLAETANEPLEP</sequence>
<dbReference type="EMBL" id="UGYO01000002">
    <property type="protein sequence ID" value="SUJ00860.1"/>
    <property type="molecule type" value="Genomic_DNA"/>
</dbReference>
<gene>
    <name evidence="2" type="ORF">NCTC10738_03232</name>
</gene>
<organism evidence="2 3">
    <name type="scientific">Shewanella algae</name>
    <dbReference type="NCBI Taxonomy" id="38313"/>
    <lineage>
        <taxon>Bacteria</taxon>
        <taxon>Pseudomonadati</taxon>
        <taxon>Pseudomonadota</taxon>
        <taxon>Gammaproteobacteria</taxon>
        <taxon>Alteromonadales</taxon>
        <taxon>Shewanellaceae</taxon>
        <taxon>Shewanella</taxon>
    </lineage>
</organism>
<reference evidence="2 3" key="1">
    <citation type="submission" date="2018-06" db="EMBL/GenBank/DDBJ databases">
        <authorList>
            <consortium name="Pathogen Informatics"/>
            <person name="Doyle S."/>
        </authorList>
    </citation>
    <scope>NUCLEOTIDE SEQUENCE [LARGE SCALE GENOMIC DNA]</scope>
    <source>
        <strain evidence="2 3">NCTC10738</strain>
    </source>
</reference>
<evidence type="ECO:0000256" key="1">
    <source>
        <dbReference type="SAM" id="MobiDB-lite"/>
    </source>
</evidence>
<evidence type="ECO:0000313" key="3">
    <source>
        <dbReference type="Proteomes" id="UP000254069"/>
    </source>
</evidence>
<protein>
    <submittedName>
        <fullName evidence="2">Uncharacterized protein</fullName>
    </submittedName>
</protein>
<dbReference type="Proteomes" id="UP000254069">
    <property type="component" value="Unassembled WGS sequence"/>
</dbReference>
<feature type="region of interest" description="Disordered" evidence="1">
    <location>
        <begin position="34"/>
        <end position="53"/>
    </location>
</feature>
<dbReference type="RefSeq" id="WP_156029248.1">
    <property type="nucleotide sequence ID" value="NZ_CAWQVT010000078.1"/>
</dbReference>
<keyword evidence="3" id="KW-1185">Reference proteome</keyword>
<proteinExistence type="predicted"/>